<comment type="caution">
    <text evidence="7">The sequence shown here is derived from an EMBL/GenBank/DDBJ whole genome shotgun (WGS) entry which is preliminary data.</text>
</comment>
<evidence type="ECO:0000256" key="4">
    <source>
        <dbReference type="ARBA" id="ARBA00022989"/>
    </source>
</evidence>
<evidence type="ECO:0000256" key="1">
    <source>
        <dbReference type="ARBA" id="ARBA00004141"/>
    </source>
</evidence>
<comment type="similarity">
    <text evidence="2">Belongs to the multi antimicrobial extrusion (MATE) (TC 2.A.66.1) family.</text>
</comment>
<evidence type="ECO:0000256" key="2">
    <source>
        <dbReference type="ARBA" id="ARBA00010199"/>
    </source>
</evidence>
<name>A0ABT7AYN1_9CYAN</name>
<dbReference type="PANTHER" id="PTHR42893">
    <property type="entry name" value="PROTEIN DETOXIFICATION 44, CHLOROPLASTIC-RELATED"/>
    <property type="match status" value="1"/>
</dbReference>
<accession>A0ABT7AYN1</accession>
<dbReference type="Pfam" id="PF01554">
    <property type="entry name" value="MatE"/>
    <property type="match status" value="2"/>
</dbReference>
<reference evidence="7 8" key="1">
    <citation type="submission" date="2023-01" db="EMBL/GenBank/DDBJ databases">
        <title>Novel diversity within Roseofilum (Cyanobacteria; Desertifilaceae) from marine benthic mats with descriptions of four novel species.</title>
        <authorList>
            <person name="Wang Y."/>
            <person name="Berthold D.E."/>
            <person name="Hu J."/>
            <person name="Lefler F.W."/>
            <person name="Laughinghouse H.D. IV."/>
        </authorList>
    </citation>
    <scope>NUCLEOTIDE SEQUENCE [LARGE SCALE GENOMIC DNA]</scope>
    <source>
        <strain evidence="7 8">BLCC-M154</strain>
    </source>
</reference>
<feature type="transmembrane region" description="Helical" evidence="6">
    <location>
        <begin position="314"/>
        <end position="336"/>
    </location>
</feature>
<feature type="transmembrane region" description="Helical" evidence="6">
    <location>
        <begin position="414"/>
        <end position="432"/>
    </location>
</feature>
<feature type="transmembrane region" description="Helical" evidence="6">
    <location>
        <begin position="96"/>
        <end position="114"/>
    </location>
</feature>
<dbReference type="CDD" id="cd13136">
    <property type="entry name" value="MATE_DinF_like"/>
    <property type="match status" value="1"/>
</dbReference>
<keyword evidence="4 6" id="KW-1133">Transmembrane helix</keyword>
<dbReference type="RefSeq" id="WP_283755450.1">
    <property type="nucleotide sequence ID" value="NZ_JAQOSP010000123.1"/>
</dbReference>
<evidence type="ECO:0000256" key="5">
    <source>
        <dbReference type="ARBA" id="ARBA00023136"/>
    </source>
</evidence>
<protein>
    <submittedName>
        <fullName evidence="7">Guanitoxin biosynthesis MATE family efflux transporter GntT</fullName>
    </submittedName>
</protein>
<feature type="transmembrane region" description="Helical" evidence="6">
    <location>
        <begin position="46"/>
        <end position="63"/>
    </location>
</feature>
<dbReference type="NCBIfam" id="TIGR00797">
    <property type="entry name" value="matE"/>
    <property type="match status" value="1"/>
</dbReference>
<feature type="transmembrane region" description="Helical" evidence="6">
    <location>
        <begin position="271"/>
        <end position="293"/>
    </location>
</feature>
<keyword evidence="5 6" id="KW-0472">Membrane</keyword>
<dbReference type="InterPro" id="IPR044644">
    <property type="entry name" value="DinF-like"/>
</dbReference>
<comment type="subcellular location">
    <subcellularLocation>
        <location evidence="1">Membrane</location>
        <topology evidence="1">Multi-pass membrane protein</topology>
    </subcellularLocation>
</comment>
<feature type="transmembrane region" description="Helical" evidence="6">
    <location>
        <begin position="356"/>
        <end position="379"/>
    </location>
</feature>
<gene>
    <name evidence="7" type="primary">gntT</name>
    <name evidence="7" type="ORF">PMG71_19910</name>
</gene>
<dbReference type="PANTHER" id="PTHR42893:SF46">
    <property type="entry name" value="PROTEIN DETOXIFICATION 44, CHLOROPLASTIC"/>
    <property type="match status" value="1"/>
</dbReference>
<evidence type="ECO:0000256" key="3">
    <source>
        <dbReference type="ARBA" id="ARBA00022692"/>
    </source>
</evidence>
<dbReference type="EMBL" id="JAQOSP010000123">
    <property type="protein sequence ID" value="MDJ1171697.1"/>
    <property type="molecule type" value="Genomic_DNA"/>
</dbReference>
<evidence type="ECO:0000313" key="8">
    <source>
        <dbReference type="Proteomes" id="UP001235303"/>
    </source>
</evidence>
<proteinExistence type="inferred from homology"/>
<keyword evidence="3 6" id="KW-0812">Transmembrane</keyword>
<feature type="transmembrane region" description="Helical" evidence="6">
    <location>
        <begin position="134"/>
        <end position="158"/>
    </location>
</feature>
<evidence type="ECO:0000313" key="7">
    <source>
        <dbReference type="EMBL" id="MDJ1171697.1"/>
    </source>
</evidence>
<keyword evidence="8" id="KW-1185">Reference proteome</keyword>
<feature type="transmembrane region" description="Helical" evidence="6">
    <location>
        <begin position="20"/>
        <end position="40"/>
    </location>
</feature>
<feature type="transmembrane region" description="Helical" evidence="6">
    <location>
        <begin position="190"/>
        <end position="213"/>
    </location>
</feature>
<dbReference type="Proteomes" id="UP001235303">
    <property type="component" value="Unassembled WGS sequence"/>
</dbReference>
<evidence type="ECO:0000256" key="6">
    <source>
        <dbReference type="SAM" id="Phobius"/>
    </source>
</evidence>
<organism evidence="7 8">
    <name type="scientific">Roseofilum acuticapitatum BLCC-M154</name>
    <dbReference type="NCBI Taxonomy" id="3022444"/>
    <lineage>
        <taxon>Bacteria</taxon>
        <taxon>Bacillati</taxon>
        <taxon>Cyanobacteriota</taxon>
        <taxon>Cyanophyceae</taxon>
        <taxon>Desertifilales</taxon>
        <taxon>Desertifilaceae</taxon>
        <taxon>Roseofilum</taxon>
        <taxon>Roseofilum acuticapitatum</taxon>
    </lineage>
</organism>
<sequence length="445" mass="49162">MNILQLKQEGFFVRFYKLAFVNILSNIMVPLAGLVDVAFLGHLTEIYDLAGVAVAAVIFNYLYRLLNFLRMGTTGVTAQAVGADDRETVLLVCLRNGFIALVLGSAILIFQYPMEKLWFDLLSASPEVKTAGAAYFNARIWGAPAVAINLVIIGWLLGLEKSTQVLWMTALGNGANMLLDYFFIVRWGWGSWGAGLSTCLSQYLTLLIGIIWISRQIKFQEIFSVAERFWNWLEFKATFILNGDIFIRILANRGTLLLFTNLGAAIGTNILAGNALMIEVILLTISFIEGIGFATETLSGNFRGKGEFQKLTSLVAIAVANSVFIGLSFALVFLLFPEALFGLLTNHAEVTDEIKIYIPWLVPVLGFLSVAFMLDGYFLGLSDGSAPRNSALSGFFLGFTPIAIWAWYVSSNQILWLSLAAFMLVRALTISLQLPRSLQFNNDNE</sequence>
<dbReference type="InterPro" id="IPR002528">
    <property type="entry name" value="MATE_fam"/>
</dbReference>
<dbReference type="NCBIfam" id="NF041358">
    <property type="entry name" value="GntT_guanitoxin"/>
    <property type="match status" value="1"/>
</dbReference>
<feature type="transmembrane region" description="Helical" evidence="6">
    <location>
        <begin position="165"/>
        <end position="184"/>
    </location>
</feature>
<feature type="transmembrane region" description="Helical" evidence="6">
    <location>
        <begin position="391"/>
        <end position="408"/>
    </location>
</feature>